<evidence type="ECO:0000256" key="9">
    <source>
        <dbReference type="SAM" id="MobiDB-lite"/>
    </source>
</evidence>
<proteinExistence type="predicted"/>
<dbReference type="InterPro" id="IPR019323">
    <property type="entry name" value="ELKS/CAST"/>
</dbReference>
<evidence type="ECO:0000256" key="8">
    <source>
        <dbReference type="ARBA" id="ARBA00034106"/>
    </source>
</evidence>
<dbReference type="PANTHER" id="PTHR18861:SF3">
    <property type="entry name" value="ERC PROTEIN 2"/>
    <property type="match status" value="1"/>
</dbReference>
<dbReference type="GO" id="GO:0048788">
    <property type="term" value="C:cytoskeleton of presynaptic active zone"/>
    <property type="evidence" value="ECO:0007669"/>
    <property type="project" value="TreeGrafter"/>
</dbReference>
<comment type="subcellular location">
    <subcellularLocation>
        <location evidence="1">Cytoplasm</location>
        <location evidence="1">Cytoskeleton</location>
    </subcellularLocation>
    <subcellularLocation>
        <location evidence="8">Presynapse</location>
    </subcellularLocation>
</comment>
<feature type="non-terminal residue" evidence="10">
    <location>
        <position position="146"/>
    </location>
</feature>
<dbReference type="GO" id="GO:0098882">
    <property type="term" value="F:structural constituent of presynaptic active zone"/>
    <property type="evidence" value="ECO:0007669"/>
    <property type="project" value="TreeGrafter"/>
</dbReference>
<evidence type="ECO:0000313" key="10">
    <source>
        <dbReference type="EMBL" id="KAJ1110256.1"/>
    </source>
</evidence>
<evidence type="ECO:0000256" key="3">
    <source>
        <dbReference type="ARBA" id="ARBA00022553"/>
    </source>
</evidence>
<evidence type="ECO:0000256" key="4">
    <source>
        <dbReference type="ARBA" id="ARBA00023018"/>
    </source>
</evidence>
<keyword evidence="6" id="KW-0206">Cytoskeleton</keyword>
<evidence type="ECO:0000256" key="2">
    <source>
        <dbReference type="ARBA" id="ARBA00022490"/>
    </source>
</evidence>
<dbReference type="EMBL" id="JANPWB010000013">
    <property type="protein sequence ID" value="KAJ1110256.1"/>
    <property type="molecule type" value="Genomic_DNA"/>
</dbReference>
<accession>A0AAV7N2I3</accession>
<keyword evidence="2" id="KW-0963">Cytoplasm</keyword>
<dbReference type="GO" id="GO:0007274">
    <property type="term" value="P:neuromuscular synaptic transmission"/>
    <property type="evidence" value="ECO:0007669"/>
    <property type="project" value="TreeGrafter"/>
</dbReference>
<evidence type="ECO:0000256" key="1">
    <source>
        <dbReference type="ARBA" id="ARBA00004245"/>
    </source>
</evidence>
<keyword evidence="4" id="KW-0770">Synapse</keyword>
<dbReference type="Proteomes" id="UP001066276">
    <property type="component" value="Chromosome 9"/>
</dbReference>
<keyword evidence="3" id="KW-0597">Phosphoprotein</keyword>
<dbReference type="PANTHER" id="PTHR18861">
    <property type="entry name" value="ELKS/RAB6-INTERACTING/CAST PROTEIN"/>
    <property type="match status" value="1"/>
</dbReference>
<reference evidence="10" key="1">
    <citation type="journal article" date="2022" name="bioRxiv">
        <title>Sequencing and chromosome-scale assembly of the giantPleurodeles waltlgenome.</title>
        <authorList>
            <person name="Brown T."/>
            <person name="Elewa A."/>
            <person name="Iarovenko S."/>
            <person name="Subramanian E."/>
            <person name="Araus A.J."/>
            <person name="Petzold A."/>
            <person name="Susuki M."/>
            <person name="Suzuki K.-i.T."/>
            <person name="Hayashi T."/>
            <person name="Toyoda A."/>
            <person name="Oliveira C."/>
            <person name="Osipova E."/>
            <person name="Leigh N.D."/>
            <person name="Simon A."/>
            <person name="Yun M.H."/>
        </authorList>
    </citation>
    <scope>NUCLEOTIDE SEQUENCE</scope>
    <source>
        <strain evidence="10">20211129_DDA</strain>
        <tissue evidence="10">Liver</tissue>
    </source>
</reference>
<evidence type="ECO:0000256" key="5">
    <source>
        <dbReference type="ARBA" id="ARBA00023054"/>
    </source>
</evidence>
<keyword evidence="11" id="KW-1185">Reference proteome</keyword>
<dbReference type="Pfam" id="PF10174">
    <property type="entry name" value="Cast"/>
    <property type="match status" value="1"/>
</dbReference>
<keyword evidence="7" id="KW-0966">Cell projection</keyword>
<dbReference type="GO" id="GO:0048167">
    <property type="term" value="P:regulation of synaptic plasticity"/>
    <property type="evidence" value="ECO:0007669"/>
    <property type="project" value="TreeGrafter"/>
</dbReference>
<organism evidence="10 11">
    <name type="scientific">Pleurodeles waltl</name>
    <name type="common">Iberian ribbed newt</name>
    <dbReference type="NCBI Taxonomy" id="8319"/>
    <lineage>
        <taxon>Eukaryota</taxon>
        <taxon>Metazoa</taxon>
        <taxon>Chordata</taxon>
        <taxon>Craniata</taxon>
        <taxon>Vertebrata</taxon>
        <taxon>Euteleostomi</taxon>
        <taxon>Amphibia</taxon>
        <taxon>Batrachia</taxon>
        <taxon>Caudata</taxon>
        <taxon>Salamandroidea</taxon>
        <taxon>Salamandridae</taxon>
        <taxon>Pleurodelinae</taxon>
        <taxon>Pleurodeles</taxon>
    </lineage>
</organism>
<sequence length="146" mass="16907">MEEMMNALDKTRQELDSTKARLSSTQQALSEKEGQLANLRLERRKQHEEILEMKQEALLADISQKDAKIALLELSSSKKKKTQDEVMTLKRDRDRLVYKLKQQVYKDRKEKPSMDISSIFDSGFITDIAAKYLLSSHKSKKGQMSQ</sequence>
<comment type="caution">
    <text evidence="10">The sequence shown here is derived from an EMBL/GenBank/DDBJ whole genome shotgun (WGS) entry which is preliminary data.</text>
</comment>
<feature type="compositionally biased region" description="Basic and acidic residues" evidence="9">
    <location>
        <begin position="9"/>
        <end position="19"/>
    </location>
</feature>
<feature type="region of interest" description="Disordered" evidence="9">
    <location>
        <begin position="1"/>
        <end position="33"/>
    </location>
</feature>
<evidence type="ECO:0000256" key="6">
    <source>
        <dbReference type="ARBA" id="ARBA00023212"/>
    </source>
</evidence>
<name>A0AAV7N2I3_PLEWA</name>
<feature type="compositionally biased region" description="Polar residues" evidence="9">
    <location>
        <begin position="20"/>
        <end position="29"/>
    </location>
</feature>
<protein>
    <submittedName>
        <fullName evidence="10">Uncharacterized protein</fullName>
    </submittedName>
</protein>
<dbReference type="AlphaFoldDB" id="A0AAV7N2I3"/>
<gene>
    <name evidence="10" type="ORF">NDU88_007611</name>
</gene>
<evidence type="ECO:0000256" key="7">
    <source>
        <dbReference type="ARBA" id="ARBA00023273"/>
    </source>
</evidence>
<dbReference type="GO" id="GO:0030424">
    <property type="term" value="C:axon"/>
    <property type="evidence" value="ECO:0007669"/>
    <property type="project" value="UniProtKB-SubCell"/>
</dbReference>
<keyword evidence="5" id="KW-0175">Coiled coil</keyword>
<evidence type="ECO:0000313" key="11">
    <source>
        <dbReference type="Proteomes" id="UP001066276"/>
    </source>
</evidence>